<dbReference type="HOGENOM" id="CLU_049311_3_1_0"/>
<dbReference type="OrthoDB" id="9815144at2"/>
<dbReference type="Pfam" id="PF02585">
    <property type="entry name" value="PIG-L"/>
    <property type="match status" value="1"/>
</dbReference>
<dbReference type="NCBIfam" id="TIGR04001">
    <property type="entry name" value="thiol_BshB1"/>
    <property type="match status" value="1"/>
</dbReference>
<dbReference type="PaxDb" id="880073-Calab_0107"/>
<dbReference type="Proteomes" id="UP000004671">
    <property type="component" value="Chromosome"/>
</dbReference>
<dbReference type="PANTHER" id="PTHR12993">
    <property type="entry name" value="N-ACETYLGLUCOSAMINYL-PHOSPHATIDYLINOSITOL DE-N-ACETYLASE-RELATED"/>
    <property type="match status" value="1"/>
</dbReference>
<gene>
    <name evidence="1" type="ORF">Calab_0107</name>
</gene>
<dbReference type="EMBL" id="CM001402">
    <property type="protein sequence ID" value="EHO39761.1"/>
    <property type="molecule type" value="Genomic_DNA"/>
</dbReference>
<protein>
    <submittedName>
        <fullName evidence="1">LmbE family protein</fullName>
    </submittedName>
</protein>
<dbReference type="eggNOG" id="COG2120">
    <property type="taxonomic scope" value="Bacteria"/>
</dbReference>
<keyword evidence="2" id="KW-1185">Reference proteome</keyword>
<sequence length="240" mass="27307">MNNSMKLDVLAFGTHPDDVELFCGGTIARLVDQGCRVGIVDLTRGELGTRGNAKLRHKESQVAAATLGVHIRENVGISDGNIALNPENRQKIIYFVRKFQPKLVLAPYEQDRHPDHEHASKLITESCFYAGLVRIEDGQKAHRPKGIIYYFSHHVEQPTFIVDISEFFKTKLMGLRAYKSQFYSGEKSDGQQETYISTAKFWQSIEVRARFYGNLIGVEYGEPFFYRSPLKITNLLENFA</sequence>
<dbReference type="InParanoid" id="H1XXT8"/>
<dbReference type="InterPro" id="IPR003737">
    <property type="entry name" value="GlcNAc_PI_deacetylase-related"/>
</dbReference>
<dbReference type="GO" id="GO:0016811">
    <property type="term" value="F:hydrolase activity, acting on carbon-nitrogen (but not peptide) bonds, in linear amides"/>
    <property type="evidence" value="ECO:0007669"/>
    <property type="project" value="TreeGrafter"/>
</dbReference>
<dbReference type="GO" id="GO:0071793">
    <property type="term" value="P:bacillithiol biosynthetic process"/>
    <property type="evidence" value="ECO:0007669"/>
    <property type="project" value="InterPro"/>
</dbReference>
<dbReference type="AlphaFoldDB" id="H1XXT8"/>
<proteinExistence type="predicted"/>
<reference evidence="1 2" key="1">
    <citation type="submission" date="2011-09" db="EMBL/GenBank/DDBJ databases">
        <title>The permanent draft genome of Caldithrix abyssi DSM 13497.</title>
        <authorList>
            <consortium name="US DOE Joint Genome Institute (JGI-PGF)"/>
            <person name="Lucas S."/>
            <person name="Han J."/>
            <person name="Lapidus A."/>
            <person name="Bruce D."/>
            <person name="Goodwin L."/>
            <person name="Pitluck S."/>
            <person name="Peters L."/>
            <person name="Kyrpides N."/>
            <person name="Mavromatis K."/>
            <person name="Ivanova N."/>
            <person name="Mikhailova N."/>
            <person name="Chertkov O."/>
            <person name="Detter J.C."/>
            <person name="Tapia R."/>
            <person name="Han C."/>
            <person name="Land M."/>
            <person name="Hauser L."/>
            <person name="Markowitz V."/>
            <person name="Cheng J.-F."/>
            <person name="Hugenholtz P."/>
            <person name="Woyke T."/>
            <person name="Wu D."/>
            <person name="Spring S."/>
            <person name="Brambilla E."/>
            <person name="Klenk H.-P."/>
            <person name="Eisen J.A."/>
        </authorList>
    </citation>
    <scope>NUCLEOTIDE SEQUENCE [LARGE SCALE GENOMIC DNA]</scope>
    <source>
        <strain evidence="1 2">DSM 13497</strain>
    </source>
</reference>
<dbReference type="STRING" id="880073.Cabys_2893"/>
<dbReference type="GO" id="GO:0019213">
    <property type="term" value="F:deacetylase activity"/>
    <property type="evidence" value="ECO:0007669"/>
    <property type="project" value="InterPro"/>
</dbReference>
<dbReference type="Gene3D" id="3.40.50.10320">
    <property type="entry name" value="LmbE-like"/>
    <property type="match status" value="1"/>
</dbReference>
<evidence type="ECO:0000313" key="2">
    <source>
        <dbReference type="Proteomes" id="UP000004671"/>
    </source>
</evidence>
<evidence type="ECO:0000313" key="1">
    <source>
        <dbReference type="EMBL" id="EHO39761.1"/>
    </source>
</evidence>
<dbReference type="SUPFAM" id="SSF102588">
    <property type="entry name" value="LmbE-like"/>
    <property type="match status" value="1"/>
</dbReference>
<accession>H1XXT8</accession>
<dbReference type="InterPro" id="IPR023842">
    <property type="entry name" value="Bacillithiol_biosynth_BshB1"/>
</dbReference>
<dbReference type="PANTHER" id="PTHR12993:SF30">
    <property type="entry name" value="N-ACETYL-ALPHA-D-GLUCOSAMINYL L-MALATE DEACETYLASE 1"/>
    <property type="match status" value="1"/>
</dbReference>
<organism evidence="1 2">
    <name type="scientific">Caldithrix abyssi DSM 13497</name>
    <dbReference type="NCBI Taxonomy" id="880073"/>
    <lineage>
        <taxon>Bacteria</taxon>
        <taxon>Pseudomonadati</taxon>
        <taxon>Calditrichota</taxon>
        <taxon>Calditrichia</taxon>
        <taxon>Calditrichales</taxon>
        <taxon>Calditrichaceae</taxon>
        <taxon>Caldithrix</taxon>
    </lineage>
</organism>
<dbReference type="InterPro" id="IPR024078">
    <property type="entry name" value="LmbE-like_dom_sf"/>
</dbReference>
<name>H1XXT8_CALAY</name>